<dbReference type="AlphaFoldDB" id="B0T976"/>
<feature type="transmembrane region" description="Helical" evidence="6">
    <location>
        <begin position="106"/>
        <end position="127"/>
    </location>
</feature>
<keyword evidence="4 6" id="KW-1133">Transmembrane helix</keyword>
<protein>
    <submittedName>
        <fullName evidence="8">Major facilitator superfamily MFS_1</fullName>
    </submittedName>
</protein>
<name>B0T976_CAUSK</name>
<feature type="transmembrane region" description="Helical" evidence="6">
    <location>
        <begin position="277"/>
        <end position="294"/>
    </location>
</feature>
<feature type="transmembrane region" description="Helical" evidence="6">
    <location>
        <begin position="54"/>
        <end position="74"/>
    </location>
</feature>
<evidence type="ECO:0000256" key="2">
    <source>
        <dbReference type="ARBA" id="ARBA00022475"/>
    </source>
</evidence>
<feature type="domain" description="Major facilitator superfamily (MFS) profile" evidence="7">
    <location>
        <begin position="15"/>
        <end position="402"/>
    </location>
</feature>
<keyword evidence="5 6" id="KW-0472">Membrane</keyword>
<feature type="transmembrane region" description="Helical" evidence="6">
    <location>
        <begin position="367"/>
        <end position="384"/>
    </location>
</feature>
<dbReference type="EMBL" id="CP000928">
    <property type="protein sequence ID" value="ABZ74251.1"/>
    <property type="molecule type" value="Genomic_DNA"/>
</dbReference>
<feature type="transmembrane region" description="Helical" evidence="6">
    <location>
        <begin position="246"/>
        <end position="265"/>
    </location>
</feature>
<evidence type="ECO:0000313" key="8">
    <source>
        <dbReference type="EMBL" id="ABZ74251.1"/>
    </source>
</evidence>
<feature type="transmembrane region" description="Helical" evidence="6">
    <location>
        <begin position="81"/>
        <end position="100"/>
    </location>
</feature>
<dbReference type="InterPro" id="IPR050189">
    <property type="entry name" value="MFS_Efflux_Transporters"/>
</dbReference>
<feature type="transmembrane region" description="Helical" evidence="6">
    <location>
        <begin position="210"/>
        <end position="234"/>
    </location>
</feature>
<evidence type="ECO:0000256" key="4">
    <source>
        <dbReference type="ARBA" id="ARBA00022989"/>
    </source>
</evidence>
<keyword evidence="8" id="KW-0614">Plasmid</keyword>
<dbReference type="PANTHER" id="PTHR43124">
    <property type="entry name" value="PURINE EFFLUX PUMP PBUE"/>
    <property type="match status" value="1"/>
</dbReference>
<feature type="transmembrane region" description="Helical" evidence="6">
    <location>
        <begin position="12"/>
        <end position="34"/>
    </location>
</feature>
<feature type="transmembrane region" description="Helical" evidence="6">
    <location>
        <begin position="139"/>
        <end position="157"/>
    </location>
</feature>
<evidence type="ECO:0000256" key="5">
    <source>
        <dbReference type="ARBA" id="ARBA00023136"/>
    </source>
</evidence>
<proteinExistence type="predicted"/>
<dbReference type="HOGENOM" id="CLU_001265_61_2_5"/>
<dbReference type="KEGG" id="cak:Caul_5131"/>
<dbReference type="SUPFAM" id="SSF103473">
    <property type="entry name" value="MFS general substrate transporter"/>
    <property type="match status" value="1"/>
</dbReference>
<evidence type="ECO:0000256" key="1">
    <source>
        <dbReference type="ARBA" id="ARBA00004651"/>
    </source>
</evidence>
<keyword evidence="2" id="KW-1003">Cell membrane</keyword>
<feature type="transmembrane region" description="Helical" evidence="6">
    <location>
        <begin position="169"/>
        <end position="189"/>
    </location>
</feature>
<accession>B0T976</accession>
<dbReference type="Pfam" id="PF07690">
    <property type="entry name" value="MFS_1"/>
    <property type="match status" value="1"/>
</dbReference>
<geneLocation type="plasmid" evidence="8">
    <name>pCAUL01</name>
</geneLocation>
<dbReference type="InterPro" id="IPR036259">
    <property type="entry name" value="MFS_trans_sf"/>
</dbReference>
<dbReference type="InterPro" id="IPR020846">
    <property type="entry name" value="MFS_dom"/>
</dbReference>
<dbReference type="Gene3D" id="1.20.1250.20">
    <property type="entry name" value="MFS general substrate transporter like domains"/>
    <property type="match status" value="1"/>
</dbReference>
<evidence type="ECO:0000259" key="7">
    <source>
        <dbReference type="PROSITE" id="PS50850"/>
    </source>
</evidence>
<feature type="transmembrane region" description="Helical" evidence="6">
    <location>
        <begin position="306"/>
        <end position="325"/>
    </location>
</feature>
<comment type="subcellular location">
    <subcellularLocation>
        <location evidence="1">Cell membrane</location>
        <topology evidence="1">Multi-pass membrane protein</topology>
    </subcellularLocation>
</comment>
<dbReference type="PROSITE" id="PS50850">
    <property type="entry name" value="MFS"/>
    <property type="match status" value="1"/>
</dbReference>
<dbReference type="InterPro" id="IPR011701">
    <property type="entry name" value="MFS"/>
</dbReference>
<gene>
    <name evidence="8" type="ordered locus">Caul_5131</name>
</gene>
<reference evidence="8" key="1">
    <citation type="submission" date="2008-01" db="EMBL/GenBank/DDBJ databases">
        <title>Complete sequence of plasmid1 pCAUL01 of Caulobacter sp. K31.</title>
        <authorList>
            <consortium name="US DOE Joint Genome Institute"/>
            <person name="Copeland A."/>
            <person name="Lucas S."/>
            <person name="Lapidus A."/>
            <person name="Barry K."/>
            <person name="Glavina del Rio T."/>
            <person name="Dalin E."/>
            <person name="Tice H."/>
            <person name="Pitluck S."/>
            <person name="Bruce D."/>
            <person name="Goodwin L."/>
            <person name="Thompson L.S."/>
            <person name="Brettin T."/>
            <person name="Detter J.C."/>
            <person name="Han C."/>
            <person name="Schmutz J."/>
            <person name="Larimer F."/>
            <person name="Land M."/>
            <person name="Hauser L."/>
            <person name="Kyrpides N."/>
            <person name="Kim E."/>
            <person name="Stephens C."/>
            <person name="Richardson P."/>
        </authorList>
    </citation>
    <scope>NUCLEOTIDE SEQUENCE [LARGE SCALE GENOMIC DNA]</scope>
    <source>
        <plasmid evidence="8">K31</plasmid>
        <plasmid evidence="8">pCAUL01</plasmid>
    </source>
</reference>
<keyword evidence="3 6" id="KW-0812">Transmembrane</keyword>
<dbReference type="GO" id="GO:0022857">
    <property type="term" value="F:transmembrane transporter activity"/>
    <property type="evidence" value="ECO:0007669"/>
    <property type="project" value="InterPro"/>
</dbReference>
<sequence length="402" mass="41007">MNASKPQPREALPLALFVLTLSIFAIGTSEFAIAGLLTEVASDLSVSISAAGRLVAAYALGVAIGGPIMAVLTARLPRKTSLMVLMAIFAVGNAACALAIHYEHLALARVVTSLGHGAFFGIGAVLAMSLVPDHRKASAVAVMFAGLTIANILGVPLGTALGQWAGWRAPFWAITALSIAALVAILTMVPDRRDDAPPNFADEARALADGGLWVALLTTVAFATSIFLLFSYVAPLLTQASGVSPGGLTLSLLSIGLSLAVGNILGGRLADWNLGRALVGIAVVIAAVSGLLAWSSAHLPAAEINWFAWGVVTFAAVPASQVNVMQLGHKAPNLVSTLNISAFNIGIATGSWLGGQLLDQGARLTDLPLAAASVAVAAAALAFASQRIAQGRRAHASAPEII</sequence>
<dbReference type="CDD" id="cd17324">
    <property type="entry name" value="MFS_NepI_like"/>
    <property type="match status" value="1"/>
</dbReference>
<organism evidence="8">
    <name type="scientific">Caulobacter sp. (strain K31)</name>
    <dbReference type="NCBI Taxonomy" id="366602"/>
    <lineage>
        <taxon>Bacteria</taxon>
        <taxon>Pseudomonadati</taxon>
        <taxon>Pseudomonadota</taxon>
        <taxon>Alphaproteobacteria</taxon>
        <taxon>Caulobacterales</taxon>
        <taxon>Caulobacteraceae</taxon>
        <taxon>Caulobacter</taxon>
    </lineage>
</organism>
<dbReference type="PANTHER" id="PTHR43124:SF8">
    <property type="entry name" value="INNER MEMBRANE TRANSPORT PROTEIN YDHP"/>
    <property type="match status" value="1"/>
</dbReference>
<evidence type="ECO:0000256" key="3">
    <source>
        <dbReference type="ARBA" id="ARBA00022692"/>
    </source>
</evidence>
<feature type="transmembrane region" description="Helical" evidence="6">
    <location>
        <begin position="337"/>
        <end position="355"/>
    </location>
</feature>
<dbReference type="GO" id="GO:0005886">
    <property type="term" value="C:plasma membrane"/>
    <property type="evidence" value="ECO:0007669"/>
    <property type="project" value="UniProtKB-SubCell"/>
</dbReference>
<evidence type="ECO:0000256" key="6">
    <source>
        <dbReference type="SAM" id="Phobius"/>
    </source>
</evidence>